<evidence type="ECO:0000313" key="2">
    <source>
        <dbReference type="Proteomes" id="UP000019486"/>
    </source>
</evidence>
<keyword evidence="2" id="KW-1185">Reference proteome</keyword>
<dbReference type="AlphaFoldDB" id="W9GU00"/>
<protein>
    <submittedName>
        <fullName evidence="1">Uncharacterized protein</fullName>
    </submittedName>
</protein>
<organism evidence="1 2">
    <name type="scientific">Skermanella stibiiresistens SB22</name>
    <dbReference type="NCBI Taxonomy" id="1385369"/>
    <lineage>
        <taxon>Bacteria</taxon>
        <taxon>Pseudomonadati</taxon>
        <taxon>Pseudomonadota</taxon>
        <taxon>Alphaproteobacteria</taxon>
        <taxon>Rhodospirillales</taxon>
        <taxon>Azospirillaceae</taxon>
        <taxon>Skermanella</taxon>
    </lineage>
</organism>
<dbReference type="Proteomes" id="UP000019486">
    <property type="component" value="Unassembled WGS sequence"/>
</dbReference>
<comment type="caution">
    <text evidence="1">The sequence shown here is derived from an EMBL/GenBank/DDBJ whole genome shotgun (WGS) entry which is preliminary data.</text>
</comment>
<dbReference type="EMBL" id="AVFL01000052">
    <property type="protein sequence ID" value="EWY36111.1"/>
    <property type="molecule type" value="Genomic_DNA"/>
</dbReference>
<gene>
    <name evidence="1" type="ORF">N825_29590</name>
</gene>
<evidence type="ECO:0000313" key="1">
    <source>
        <dbReference type="EMBL" id="EWY36111.1"/>
    </source>
</evidence>
<name>W9GU00_9PROT</name>
<dbReference type="STRING" id="1385369.N825_29590"/>
<accession>W9GU00</accession>
<sequence length="57" mass="5768">MWEGVLRVGIGLAHLVARPLCHEHPGDVGVGVITLSLSGGDLCFGAFALGDAAVQAL</sequence>
<proteinExistence type="predicted"/>
<reference evidence="1 2" key="1">
    <citation type="submission" date="2013-08" db="EMBL/GenBank/DDBJ databases">
        <title>The genome sequence of Skermanella stibiiresistens.</title>
        <authorList>
            <person name="Zhu W."/>
            <person name="Wang G."/>
        </authorList>
    </citation>
    <scope>NUCLEOTIDE SEQUENCE [LARGE SCALE GENOMIC DNA]</scope>
    <source>
        <strain evidence="1 2">SB22</strain>
    </source>
</reference>